<dbReference type="AlphaFoldDB" id="A0A0F8YN40"/>
<reference evidence="1" key="1">
    <citation type="journal article" date="2015" name="Nature">
        <title>Complex archaea that bridge the gap between prokaryotes and eukaryotes.</title>
        <authorList>
            <person name="Spang A."/>
            <person name="Saw J.H."/>
            <person name="Jorgensen S.L."/>
            <person name="Zaremba-Niedzwiedzka K."/>
            <person name="Martijn J."/>
            <person name="Lind A.E."/>
            <person name="van Eijk R."/>
            <person name="Schleper C."/>
            <person name="Guy L."/>
            <person name="Ettema T.J."/>
        </authorList>
    </citation>
    <scope>NUCLEOTIDE SEQUENCE</scope>
</reference>
<accession>A0A0F8YN40</accession>
<comment type="caution">
    <text evidence="1">The sequence shown here is derived from an EMBL/GenBank/DDBJ whole genome shotgun (WGS) entry which is preliminary data.</text>
</comment>
<protein>
    <submittedName>
        <fullName evidence="1">Uncharacterized protein</fullName>
    </submittedName>
</protein>
<sequence length="55" mass="6320">MAYVEQYYSNWKDSKGREHEVKLFKEGGVSGTTGILAVQRLAWVDDIKGNKKFQL</sequence>
<name>A0A0F8YN40_9ZZZZ</name>
<proteinExistence type="predicted"/>
<evidence type="ECO:0000313" key="1">
    <source>
        <dbReference type="EMBL" id="KKK49491.1"/>
    </source>
</evidence>
<dbReference type="EMBL" id="LAZR01068514">
    <property type="protein sequence ID" value="KKK49491.1"/>
    <property type="molecule type" value="Genomic_DNA"/>
</dbReference>
<organism evidence="1">
    <name type="scientific">marine sediment metagenome</name>
    <dbReference type="NCBI Taxonomy" id="412755"/>
    <lineage>
        <taxon>unclassified sequences</taxon>
        <taxon>metagenomes</taxon>
        <taxon>ecological metagenomes</taxon>
    </lineage>
</organism>
<feature type="non-terminal residue" evidence="1">
    <location>
        <position position="55"/>
    </location>
</feature>
<gene>
    <name evidence="1" type="ORF">LCGC14_3134510</name>
</gene>